<dbReference type="EMBL" id="JAUOQI010000024">
    <property type="protein sequence ID" value="MDO6579646.1"/>
    <property type="molecule type" value="Genomic_DNA"/>
</dbReference>
<evidence type="ECO:0008006" key="3">
    <source>
        <dbReference type="Google" id="ProtNLM"/>
    </source>
</evidence>
<gene>
    <name evidence="1" type="ORF">Q4527_19775</name>
</gene>
<comment type="caution">
    <text evidence="1">The sequence shown here is derived from an EMBL/GenBank/DDBJ whole genome shotgun (WGS) entry which is preliminary data.</text>
</comment>
<accession>A0AAW7Z8Y5</accession>
<reference evidence="1" key="1">
    <citation type="submission" date="2023-07" db="EMBL/GenBank/DDBJ databases">
        <title>Genome content predicts the carbon catabolic preferences of heterotrophic bacteria.</title>
        <authorList>
            <person name="Gralka M."/>
        </authorList>
    </citation>
    <scope>NUCLEOTIDE SEQUENCE</scope>
    <source>
        <strain evidence="1">F2M12</strain>
    </source>
</reference>
<protein>
    <recommendedName>
        <fullName evidence="3">IS110 family transposase</fullName>
    </recommendedName>
</protein>
<dbReference type="AlphaFoldDB" id="A0AAW7Z8Y5"/>
<evidence type="ECO:0000313" key="2">
    <source>
        <dbReference type="Proteomes" id="UP001170717"/>
    </source>
</evidence>
<evidence type="ECO:0000313" key="1">
    <source>
        <dbReference type="EMBL" id="MDO6579646.1"/>
    </source>
</evidence>
<dbReference type="RefSeq" id="WP_303539066.1">
    <property type="nucleotide sequence ID" value="NZ_JAUOQI010000024.1"/>
</dbReference>
<sequence>MSRTNDFSVLIGLDWASSKHDVCIEYADGTRELAVVKHSAEAIAG</sequence>
<proteinExistence type="predicted"/>
<name>A0AAW7Z8Y5_9ALTE</name>
<organism evidence="1 2">
    <name type="scientific">Alteromonas stellipolaris</name>
    <dbReference type="NCBI Taxonomy" id="233316"/>
    <lineage>
        <taxon>Bacteria</taxon>
        <taxon>Pseudomonadati</taxon>
        <taxon>Pseudomonadota</taxon>
        <taxon>Gammaproteobacteria</taxon>
        <taxon>Alteromonadales</taxon>
        <taxon>Alteromonadaceae</taxon>
        <taxon>Alteromonas/Salinimonas group</taxon>
        <taxon>Alteromonas</taxon>
    </lineage>
</organism>
<dbReference type="Proteomes" id="UP001170717">
    <property type="component" value="Unassembled WGS sequence"/>
</dbReference>